<comment type="caution">
    <text evidence="4">The sequence shown here is derived from an EMBL/GenBank/DDBJ whole genome shotgun (WGS) entry which is preliminary data.</text>
</comment>
<reference evidence="4 5" key="1">
    <citation type="journal article" date="2018" name="IMA Fungus">
        <title>IMA Genome-F 9: Draft genome sequence of Annulohypoxylon stygium, Aspergillus mulundensis, Berkeleyomyces basicola (syn. Thielaviopsis basicola), Ceratocystis smalleyi, two Cercospora beticola strains, Coleophoma cylindrospora, Fusarium fracticaudum, Phialophora cf. hyalina, and Morchella septimelata.</title>
        <authorList>
            <person name="Wingfield B.D."/>
            <person name="Bills G.F."/>
            <person name="Dong Y."/>
            <person name="Huang W."/>
            <person name="Nel W.J."/>
            <person name="Swalarsk-Parry B.S."/>
            <person name="Vaghefi N."/>
            <person name="Wilken P.M."/>
            <person name="An Z."/>
            <person name="de Beer Z.W."/>
            <person name="De Vos L."/>
            <person name="Chen L."/>
            <person name="Duong T.A."/>
            <person name="Gao Y."/>
            <person name="Hammerbacher A."/>
            <person name="Kikkert J.R."/>
            <person name="Li Y."/>
            <person name="Li H."/>
            <person name="Li K."/>
            <person name="Li Q."/>
            <person name="Liu X."/>
            <person name="Ma X."/>
            <person name="Naidoo K."/>
            <person name="Pethybridge S.J."/>
            <person name="Sun J."/>
            <person name="Steenkamp E.T."/>
            <person name="van der Nest M.A."/>
            <person name="van Wyk S."/>
            <person name="Wingfield M.J."/>
            <person name="Xiong C."/>
            <person name="Yue Q."/>
            <person name="Zhang X."/>
        </authorList>
    </citation>
    <scope>NUCLEOTIDE SEQUENCE [LARGE SCALE GENOMIC DNA]</scope>
    <source>
        <strain evidence="4 5">BP6252</strain>
    </source>
</reference>
<dbReference type="PROSITE" id="PS50088">
    <property type="entry name" value="ANK_REPEAT"/>
    <property type="match status" value="5"/>
</dbReference>
<dbReference type="InterPro" id="IPR036770">
    <property type="entry name" value="Ankyrin_rpt-contain_sf"/>
</dbReference>
<dbReference type="InterPro" id="IPR002110">
    <property type="entry name" value="Ankyrin_rpt"/>
</dbReference>
<dbReference type="EMBL" id="PDLM01000051">
    <property type="protein sequence ID" value="RDW56407.1"/>
    <property type="molecule type" value="Genomic_DNA"/>
</dbReference>
<dbReference type="AlphaFoldDB" id="A0A3D8Q3W7"/>
<keyword evidence="5" id="KW-1185">Reference proteome</keyword>
<feature type="repeat" description="ANK" evidence="1">
    <location>
        <begin position="814"/>
        <end position="846"/>
    </location>
</feature>
<feature type="repeat" description="ANK" evidence="1">
    <location>
        <begin position="731"/>
        <end position="763"/>
    </location>
</feature>
<evidence type="ECO:0000313" key="4">
    <source>
        <dbReference type="EMBL" id="RDW56407.1"/>
    </source>
</evidence>
<feature type="repeat" description="ANK" evidence="1">
    <location>
        <begin position="917"/>
        <end position="946"/>
    </location>
</feature>
<evidence type="ECO:0000259" key="2">
    <source>
        <dbReference type="Pfam" id="PF06985"/>
    </source>
</evidence>
<dbReference type="SUPFAM" id="SSF48403">
    <property type="entry name" value="Ankyrin repeat"/>
    <property type="match status" value="1"/>
</dbReference>
<dbReference type="PROSITE" id="PS50297">
    <property type="entry name" value="ANK_REP_REGION"/>
    <property type="match status" value="4"/>
</dbReference>
<dbReference type="SMART" id="SM00248">
    <property type="entry name" value="ANK"/>
    <property type="match status" value="7"/>
</dbReference>
<dbReference type="Pfam" id="PF12796">
    <property type="entry name" value="Ank_2"/>
    <property type="match status" value="1"/>
</dbReference>
<feature type="repeat" description="ANK" evidence="1">
    <location>
        <begin position="698"/>
        <end position="723"/>
    </location>
</feature>
<dbReference type="Pfam" id="PF13637">
    <property type="entry name" value="Ank_4"/>
    <property type="match status" value="1"/>
</dbReference>
<dbReference type="OrthoDB" id="194358at2759"/>
<keyword evidence="1" id="KW-0040">ANK repeat</keyword>
<evidence type="ECO:0000259" key="3">
    <source>
        <dbReference type="Pfam" id="PF26640"/>
    </source>
</evidence>
<dbReference type="Gene3D" id="1.25.40.20">
    <property type="entry name" value="Ankyrin repeat-containing domain"/>
    <property type="match status" value="3"/>
</dbReference>
<evidence type="ECO:0000313" key="5">
    <source>
        <dbReference type="Proteomes" id="UP000256645"/>
    </source>
</evidence>
<dbReference type="PANTHER" id="PTHR10622">
    <property type="entry name" value="HET DOMAIN-CONTAINING PROTEIN"/>
    <property type="match status" value="1"/>
</dbReference>
<feature type="domain" description="Heterokaryon incompatibility" evidence="2">
    <location>
        <begin position="22"/>
        <end position="120"/>
    </location>
</feature>
<dbReference type="STRING" id="1849047.A0A3D8Q3W7"/>
<dbReference type="PANTHER" id="PTHR10622:SF10">
    <property type="entry name" value="HET DOMAIN-CONTAINING PROTEIN"/>
    <property type="match status" value="1"/>
</dbReference>
<organism evidence="4 5">
    <name type="scientific">Coleophoma cylindrospora</name>
    <dbReference type="NCBI Taxonomy" id="1849047"/>
    <lineage>
        <taxon>Eukaryota</taxon>
        <taxon>Fungi</taxon>
        <taxon>Dikarya</taxon>
        <taxon>Ascomycota</taxon>
        <taxon>Pezizomycotina</taxon>
        <taxon>Leotiomycetes</taxon>
        <taxon>Helotiales</taxon>
        <taxon>Dermateaceae</taxon>
        <taxon>Coleophoma</taxon>
    </lineage>
</organism>
<proteinExistence type="predicted"/>
<gene>
    <name evidence="4" type="ORF">BP6252_14168</name>
</gene>
<evidence type="ECO:0000256" key="1">
    <source>
        <dbReference type="PROSITE-ProRule" id="PRU00023"/>
    </source>
</evidence>
<feature type="repeat" description="ANK" evidence="1">
    <location>
        <begin position="880"/>
        <end position="912"/>
    </location>
</feature>
<protein>
    <submittedName>
        <fullName evidence="4">Uncharacterized protein</fullName>
    </submittedName>
</protein>
<dbReference type="Proteomes" id="UP000256645">
    <property type="component" value="Unassembled WGS sequence"/>
</dbReference>
<dbReference type="Pfam" id="PF26640">
    <property type="entry name" value="DUF8212"/>
    <property type="match status" value="1"/>
</dbReference>
<dbReference type="Pfam" id="PF00023">
    <property type="entry name" value="Ank"/>
    <property type="match status" value="1"/>
</dbReference>
<name>A0A3D8Q3W7_9HELO</name>
<dbReference type="Pfam" id="PF06985">
    <property type="entry name" value="HET"/>
    <property type="match status" value="1"/>
</dbReference>
<accession>A0A3D8Q3W7</accession>
<dbReference type="InterPro" id="IPR058525">
    <property type="entry name" value="DUF8212"/>
</dbReference>
<dbReference type="InterPro" id="IPR010730">
    <property type="entry name" value="HET"/>
</dbReference>
<sequence length="1064" mass="119131">MRLLDTQSLDVVDVPDDAIPEYAILSHTWGPDEVGFHELGVLAREWQSSYKDTQSTQSNQRLAKVIGAAVLAAKNGYKYIWMDTCCIDKSSSAELSEAINSMYRWYEQAAVCYVYLSDVTLGSADEARIMEEIELEQSSFRKSRWFTRGWTLQELIAPSDVRFYAQDWSFIGSHKENVKLRHLLSRITGVDDRVLAGSLSPQDLSVSTRMKWAALRRTTRAEDIAYCLMGIFGVNMPLLYGEGKRAFIRLQDEILKETDDQSLFAWTSPEVDRRNSDEICGLLATSPLSFRDAGNVRPLPPVLTRDSAPSSVTNQGLRIQLYLAPVGGADNEYHAILDCSLRHEDHEYCPSIYLRRLWGDQFARVRPDRCVLLPPPTNDLPNNDGGYQTVFVKQRPVYIMPEFTLPTGDVRLPLIFSDGESYLLQAVYPPDRWDSGSMALKSVYAQINSVMGIFRFSHPQNPDVQVDIAVGLRRKKQNRWESWCTQQRCQGNPLDVVFQTFDRRLRATNQQLDINGSFVYQKSHGSGQQIASSAEVIDTQMHGRSYIALHVFEKPEIDTARELASRPFPETEIPLTYAPEIISDFESEIHELIMACSVQDALDLSVFPTTELTTRVRMLPNANKHANTLMDELRASLSYIHPTQLRVRDADVKMPQFEKTLSAELLYACKEGNALQVQRLIRASKTKACIEAESENFHSFRPIHWAAIGGHLEVIQILLSVGALELSLTSQNMTVIHLAVMMGHIEVLNYFFERAANAGLRVTDLLDAKIKGTLETAYHLATAYGPKEDIADFLATVYTIDKEMNPAMDPANYLDETPLHRASAVNNLEAVEWLLKWNANIDGVDQFLRTPIWHAASTGASDTLRVLGESGALLHLADHSGRTPLDAACRGGRVEAVKVLLELGANPNCVSEPLCMTSAHYAALFGHHECLELLIEHDADIDFYTAHRTYFKAVHLAAANGWYDCVQQLCAAGSDPDSPSSHYILIGSGGGGANIIARNTGSAEEIAFLQGHQEVVKFLQQWRAEKKRQMQELAATVPNRDPRLDQNLIDLGSLRGDPILHTSN</sequence>
<feature type="domain" description="DUF8212" evidence="3">
    <location>
        <begin position="245"/>
        <end position="269"/>
    </location>
</feature>